<name>A0A9W4HPC8_PENOL</name>
<comment type="caution">
    <text evidence="9">The sequence shown here is derived from an EMBL/GenBank/DDBJ whole genome shotgun (WGS) entry which is preliminary data.</text>
</comment>
<dbReference type="PROSITE" id="PS50827">
    <property type="entry name" value="DDT"/>
    <property type="match status" value="1"/>
</dbReference>
<dbReference type="GO" id="GO:0031509">
    <property type="term" value="P:subtelomeric heterochromatin formation"/>
    <property type="evidence" value="ECO:0007669"/>
    <property type="project" value="TreeGrafter"/>
</dbReference>
<feature type="compositionally biased region" description="Acidic residues" evidence="6">
    <location>
        <begin position="812"/>
        <end position="824"/>
    </location>
</feature>
<evidence type="ECO:0000256" key="3">
    <source>
        <dbReference type="ARBA" id="ARBA00023242"/>
    </source>
</evidence>
<dbReference type="PROSITE" id="PS51136">
    <property type="entry name" value="WAC"/>
    <property type="match status" value="1"/>
</dbReference>
<feature type="domain" description="DDT" evidence="7">
    <location>
        <begin position="511"/>
        <end position="574"/>
    </location>
</feature>
<sequence length="1126" mass="128664">MPFCSCSPPMTGHRGTTAAPFVSIFPFSFSLSSYISAHFRPFARPHYFTPSTRSSPVSPLIPPAPFACFESATPDQGSLAPVNHRVTGPSPTLPPQSPPSLLASTTPISGPTRSPHAHVHTVKLHSLTRVAFCLVWVIPETNEVFTTYEPYLQRMDFYKQRRFICEITGHSGLTFFEALRSEVHLPLGTDEEYALNFKQTEESREVNNSFPDALREPILRRIQFSTVSRVDSLVDEVYEEFKSDFYPGEAVLILLEDSSRLHGTIRDKANFAEQLYADGTIKTPAFARYLVKILDRQNEEALLDQDHITRDRKAFTKLMLRGFIKNNVTRESWTGAPWLVKPSVAETYKIPIEVPKHLQYGAKVAEKKAMKKADQDGFFGFFSSQQLPELKPALKGQKSKLSAHDMVKSREAQYQEYQRSLNGDASFLLPSNPLRPSKPPLVGDRKHAGSPSAVVKHESRMATPPPIKYPIEDLELAPDAEKQHRPTLKFMMVGDSDDEAVQDLLPDDLEPETVGLLLETWNTLNVYCEVFELDSFPFDDFIQAMRFSSEEIDCELLVEVHCAVLKKLVNASDGGDGAVQVTLPDFPVDESDESEEEEEEEDDEEESPKPQTKPERMATRGSLAKEELVTIKSQIEEAEPEETRLHRADELFEKSGWIDRLRKRDFRNGGWQTVMVGLLHQLSVRPRSEQVCNDILKHLVPLDIDPTPSTVQENYQTLDINLRAKALQKICMLSLETKAIRNYLEECSNQMTELRKEKIEYQKARKAALIELRQLHQERKAVQPEPEKAGKSPTPVPELDGLDDSRMTGLEGDSEMVVDSEDEDAPRPRALRGGVDRALERKRKQELEKERKEILAKQPKGSKQYQKVLKKIDDQKAKIEKLQEQIETVENSLRETDCPRTKCLGQDRFCNRYWWFERNAMPYEGMPESSSAEAGYANGRLWVQGPDELEYSGFIDVTDEQRKQYQRHFHTTPAERKKHEEGPTHLSNAREWGYYEDPEALDQLIEWLEVRGNRESKLMKELLLQQDVIAKYMKTRKDYLAETPERAESEDLPTKRVTTRTKTYVDVSDNRLRCLRWRNHTALSVHGHLHVDPGRPTKRKRVSDDTRGAKAAKQAKPLRTRAQRKG</sequence>
<dbReference type="EMBL" id="CAJVOS010000025">
    <property type="protein sequence ID" value="CAG8108697.1"/>
    <property type="molecule type" value="Genomic_DNA"/>
</dbReference>
<feature type="compositionally biased region" description="Basic residues" evidence="6">
    <location>
        <begin position="1116"/>
        <end position="1126"/>
    </location>
</feature>
<feature type="compositionally biased region" description="Basic and acidic residues" evidence="6">
    <location>
        <begin position="778"/>
        <end position="790"/>
    </location>
</feature>
<feature type="region of interest" description="Disordered" evidence="6">
    <location>
        <begin position="85"/>
        <end position="114"/>
    </location>
</feature>
<evidence type="ECO:0000313" key="10">
    <source>
        <dbReference type="Proteomes" id="UP001153618"/>
    </source>
</evidence>
<dbReference type="InterPro" id="IPR028942">
    <property type="entry name" value="WHIM1_dom"/>
</dbReference>
<keyword evidence="3 4" id="KW-0539">Nucleus</keyword>
<evidence type="ECO:0000313" key="9">
    <source>
        <dbReference type="EMBL" id="CAG8108697.1"/>
    </source>
</evidence>
<dbReference type="Proteomes" id="UP001153618">
    <property type="component" value="Unassembled WGS sequence"/>
</dbReference>
<evidence type="ECO:0000256" key="2">
    <source>
        <dbReference type="ARBA" id="ARBA00023054"/>
    </source>
</evidence>
<evidence type="ECO:0000256" key="1">
    <source>
        <dbReference type="ARBA" id="ARBA00004123"/>
    </source>
</evidence>
<evidence type="ECO:0000256" key="6">
    <source>
        <dbReference type="SAM" id="MobiDB-lite"/>
    </source>
</evidence>
<organism evidence="9 10">
    <name type="scientific">Penicillium olsonii</name>
    <dbReference type="NCBI Taxonomy" id="99116"/>
    <lineage>
        <taxon>Eukaryota</taxon>
        <taxon>Fungi</taxon>
        <taxon>Dikarya</taxon>
        <taxon>Ascomycota</taxon>
        <taxon>Pezizomycotina</taxon>
        <taxon>Eurotiomycetes</taxon>
        <taxon>Eurotiomycetidae</taxon>
        <taxon>Eurotiales</taxon>
        <taxon>Aspergillaceae</taxon>
        <taxon>Penicillium</taxon>
    </lineage>
</organism>
<dbReference type="Pfam" id="PF15612">
    <property type="entry name" value="WHIM1"/>
    <property type="match status" value="1"/>
</dbReference>
<dbReference type="Pfam" id="PF02791">
    <property type="entry name" value="DDT"/>
    <property type="match status" value="1"/>
</dbReference>
<comment type="subcellular location">
    <subcellularLocation>
        <location evidence="1 4">Nucleus</location>
    </subcellularLocation>
</comment>
<protein>
    <submittedName>
        <fullName evidence="9">Uncharacterized protein</fullName>
    </submittedName>
</protein>
<keyword evidence="10" id="KW-1185">Reference proteome</keyword>
<feature type="compositionally biased region" description="Basic and acidic residues" evidence="6">
    <location>
        <begin position="612"/>
        <end position="623"/>
    </location>
</feature>
<gene>
    <name evidence="9" type="ORF">POLS_LOCUS4886</name>
</gene>
<dbReference type="GO" id="GO:0005634">
    <property type="term" value="C:nucleus"/>
    <property type="evidence" value="ECO:0007669"/>
    <property type="project" value="UniProtKB-SubCell"/>
</dbReference>
<dbReference type="OrthoDB" id="332390at2759"/>
<evidence type="ECO:0000259" key="7">
    <source>
        <dbReference type="PROSITE" id="PS50827"/>
    </source>
</evidence>
<dbReference type="PANTHER" id="PTHR32075:SF6">
    <property type="entry name" value="ISWI CHROMATIN-REMODELING COMPLEX SUBUNIT YPL216W-RELATED"/>
    <property type="match status" value="1"/>
</dbReference>
<evidence type="ECO:0000256" key="4">
    <source>
        <dbReference type="PROSITE-ProRule" id="PRU00475"/>
    </source>
</evidence>
<dbReference type="PANTHER" id="PTHR32075">
    <property type="entry name" value="ISWI CHROMATIN-REMODELING COMPLEX SUBUNIT YPL216W-RELATED"/>
    <property type="match status" value="1"/>
</dbReference>
<accession>A0A9W4HPC8</accession>
<feature type="region of interest" description="Disordered" evidence="6">
    <location>
        <begin position="576"/>
        <end position="623"/>
    </location>
</feature>
<feature type="compositionally biased region" description="Acidic residues" evidence="6">
    <location>
        <begin position="587"/>
        <end position="606"/>
    </location>
</feature>
<feature type="coiled-coil region" evidence="5">
    <location>
        <begin position="744"/>
        <end position="771"/>
    </location>
</feature>
<feature type="region of interest" description="Disordered" evidence="6">
    <location>
        <begin position="1088"/>
        <end position="1126"/>
    </location>
</feature>
<dbReference type="GO" id="GO:0000785">
    <property type="term" value="C:chromatin"/>
    <property type="evidence" value="ECO:0007669"/>
    <property type="project" value="UniProtKB-ARBA"/>
</dbReference>
<keyword evidence="2 5" id="KW-0175">Coiled coil</keyword>
<feature type="domain" description="WAC" evidence="8">
    <location>
        <begin position="133"/>
        <end position="257"/>
    </location>
</feature>
<proteinExistence type="predicted"/>
<dbReference type="Pfam" id="PF10537">
    <property type="entry name" value="WAC_Acf1_DNA_bd"/>
    <property type="match status" value="1"/>
</dbReference>
<evidence type="ECO:0000259" key="8">
    <source>
        <dbReference type="PROSITE" id="PS51136"/>
    </source>
</evidence>
<dbReference type="GO" id="GO:0000781">
    <property type="term" value="C:chromosome, telomeric region"/>
    <property type="evidence" value="ECO:0007669"/>
    <property type="project" value="GOC"/>
</dbReference>
<feature type="compositionally biased region" description="Basic and acidic residues" evidence="6">
    <location>
        <begin position="834"/>
        <end position="855"/>
    </location>
</feature>
<dbReference type="Pfam" id="PF15613">
    <property type="entry name" value="WSD"/>
    <property type="match status" value="1"/>
</dbReference>
<reference evidence="9" key="1">
    <citation type="submission" date="2021-07" db="EMBL/GenBank/DDBJ databases">
        <authorList>
            <person name="Branca A.L. A."/>
        </authorList>
    </citation>
    <scope>NUCLEOTIDE SEQUENCE</scope>
</reference>
<feature type="compositionally biased region" description="Low complexity" evidence="6">
    <location>
        <begin position="99"/>
        <end position="109"/>
    </location>
</feature>
<evidence type="ECO:0000256" key="5">
    <source>
        <dbReference type="SAM" id="Coils"/>
    </source>
</evidence>
<dbReference type="AlphaFoldDB" id="A0A9W4HPC8"/>
<dbReference type="InterPro" id="IPR018501">
    <property type="entry name" value="DDT_dom"/>
</dbReference>
<dbReference type="InterPro" id="IPR028941">
    <property type="entry name" value="WHIM2_dom"/>
</dbReference>
<dbReference type="InterPro" id="IPR013136">
    <property type="entry name" value="WSTF_Acf1_Cbp146"/>
</dbReference>
<feature type="region of interest" description="Disordered" evidence="6">
    <location>
        <begin position="428"/>
        <end position="460"/>
    </location>
</feature>
<feature type="region of interest" description="Disordered" evidence="6">
    <location>
        <begin position="778"/>
        <end position="860"/>
    </location>
</feature>